<organism evidence="2 3">
    <name type="scientific">Muricomes intestini</name>
    <dbReference type="NCBI Taxonomy" id="1796634"/>
    <lineage>
        <taxon>Bacteria</taxon>
        <taxon>Bacillati</taxon>
        <taxon>Bacillota</taxon>
        <taxon>Clostridia</taxon>
        <taxon>Lachnospirales</taxon>
        <taxon>Lachnospiraceae</taxon>
        <taxon>Muricomes</taxon>
    </lineage>
</organism>
<sequence>MRPKEIQEKLNIDGDRIKLFKREGIFTPENPPSGNRSTNYTDADCEHLRLLVVLTKSGLTCSDIRKLQEGECTLEEAIKIRKNNIDAEIKRKQNALILLSELLADKVEFETFETDHYWNVIAAREAEGEEFINTEDMYGYRAVSLIRSIKCPYCGEEHEVDLEDYMYDESSYEKENGMGPDVVYSFNSEDGYECHECGRIIQIEGWIREYPEGAYDSEDINVVEGEKD</sequence>
<dbReference type="Proteomes" id="UP000295726">
    <property type="component" value="Unassembled WGS sequence"/>
</dbReference>
<dbReference type="OrthoDB" id="9791488at2"/>
<evidence type="ECO:0000313" key="3">
    <source>
        <dbReference type="Proteomes" id="UP000295726"/>
    </source>
</evidence>
<dbReference type="GO" id="GO:0006355">
    <property type="term" value="P:regulation of DNA-templated transcription"/>
    <property type="evidence" value="ECO:0007669"/>
    <property type="project" value="InterPro"/>
</dbReference>
<dbReference type="Gene3D" id="1.10.1660.10">
    <property type="match status" value="1"/>
</dbReference>
<gene>
    <name evidence="2" type="ORF">EDD59_106133</name>
</gene>
<dbReference type="GO" id="GO:0003677">
    <property type="term" value="F:DNA binding"/>
    <property type="evidence" value="ECO:0007669"/>
    <property type="project" value="UniProtKB-KW"/>
</dbReference>
<dbReference type="EMBL" id="SLZZ01000006">
    <property type="protein sequence ID" value="TCS80307.1"/>
    <property type="molecule type" value="Genomic_DNA"/>
</dbReference>
<proteinExistence type="predicted"/>
<reference evidence="2 3" key="1">
    <citation type="submission" date="2019-03" db="EMBL/GenBank/DDBJ databases">
        <title>Genomic Encyclopedia of Type Strains, Phase IV (KMG-IV): sequencing the most valuable type-strain genomes for metagenomic binning, comparative biology and taxonomic classification.</title>
        <authorList>
            <person name="Goeker M."/>
        </authorList>
    </citation>
    <scope>NUCLEOTIDE SEQUENCE [LARGE SCALE GENOMIC DNA]</scope>
    <source>
        <strain evidence="2 3">DSM 29489</strain>
    </source>
</reference>
<dbReference type="RefSeq" id="WP_132379998.1">
    <property type="nucleotide sequence ID" value="NZ_SLZZ01000006.1"/>
</dbReference>
<dbReference type="InterPro" id="IPR000551">
    <property type="entry name" value="MerR-type_HTH_dom"/>
</dbReference>
<dbReference type="InterPro" id="IPR009061">
    <property type="entry name" value="DNA-bd_dom_put_sf"/>
</dbReference>
<protein>
    <submittedName>
        <fullName evidence="2">DNA-binding transcriptional MerR regulator</fullName>
    </submittedName>
</protein>
<dbReference type="Pfam" id="PF13411">
    <property type="entry name" value="MerR_1"/>
    <property type="match status" value="1"/>
</dbReference>
<dbReference type="SUPFAM" id="SSF46955">
    <property type="entry name" value="Putative DNA-binding domain"/>
    <property type="match status" value="1"/>
</dbReference>
<evidence type="ECO:0000259" key="1">
    <source>
        <dbReference type="Pfam" id="PF13411"/>
    </source>
</evidence>
<evidence type="ECO:0000313" key="2">
    <source>
        <dbReference type="EMBL" id="TCS80307.1"/>
    </source>
</evidence>
<feature type="domain" description="HTH merR-type" evidence="1">
    <location>
        <begin position="1"/>
        <end position="69"/>
    </location>
</feature>
<keyword evidence="2" id="KW-0238">DNA-binding</keyword>
<accession>A0A4R3KB86</accession>
<comment type="caution">
    <text evidence="2">The sequence shown here is derived from an EMBL/GenBank/DDBJ whole genome shotgun (WGS) entry which is preliminary data.</text>
</comment>
<name>A0A4R3KB86_9FIRM</name>
<keyword evidence="3" id="KW-1185">Reference proteome</keyword>
<dbReference type="AlphaFoldDB" id="A0A4R3KB86"/>